<gene>
    <name evidence="2" type="ORF">DY251_07445</name>
</gene>
<reference evidence="3" key="1">
    <citation type="submission" date="2018-08" db="EMBL/GenBank/DDBJ databases">
        <authorList>
            <person name="Im W.T."/>
        </authorList>
    </citation>
    <scope>NUCLEOTIDE SEQUENCE [LARGE SCALE GENOMIC DNA]</scope>
    <source>
        <strain evidence="3">LA-28</strain>
    </source>
</reference>
<protein>
    <submittedName>
        <fullName evidence="2">Uncharacterized protein</fullName>
    </submittedName>
</protein>
<accession>A0A371XFU7</accession>
<keyword evidence="3" id="KW-1185">Reference proteome</keyword>
<sequence>MRPNNGPSRATEKCQERLFVLRSYIDFEQKWNKIRTINKQEDAMSEILQDVVSMVCMSAFLISTALWIGAL</sequence>
<dbReference type="Proteomes" id="UP000262379">
    <property type="component" value="Unassembled WGS sequence"/>
</dbReference>
<comment type="caution">
    <text evidence="2">The sequence shown here is derived from an EMBL/GenBank/DDBJ whole genome shotgun (WGS) entry which is preliminary data.</text>
</comment>
<evidence type="ECO:0000313" key="3">
    <source>
        <dbReference type="Proteomes" id="UP000262379"/>
    </source>
</evidence>
<name>A0A371XFU7_9HYPH</name>
<evidence type="ECO:0000256" key="1">
    <source>
        <dbReference type="SAM" id="Phobius"/>
    </source>
</evidence>
<proteinExistence type="predicted"/>
<organism evidence="2 3">
    <name type="scientific">Mesorhizobium denitrificans</name>
    <dbReference type="NCBI Taxonomy" id="2294114"/>
    <lineage>
        <taxon>Bacteria</taxon>
        <taxon>Pseudomonadati</taxon>
        <taxon>Pseudomonadota</taxon>
        <taxon>Alphaproteobacteria</taxon>
        <taxon>Hyphomicrobiales</taxon>
        <taxon>Phyllobacteriaceae</taxon>
        <taxon>Mesorhizobium</taxon>
    </lineage>
</organism>
<feature type="transmembrane region" description="Helical" evidence="1">
    <location>
        <begin position="51"/>
        <end position="70"/>
    </location>
</feature>
<keyword evidence="1" id="KW-0472">Membrane</keyword>
<dbReference type="AlphaFoldDB" id="A0A371XFU7"/>
<keyword evidence="1" id="KW-0812">Transmembrane</keyword>
<dbReference type="EMBL" id="QURN01000005">
    <property type="protein sequence ID" value="RFC68105.1"/>
    <property type="molecule type" value="Genomic_DNA"/>
</dbReference>
<evidence type="ECO:0000313" key="2">
    <source>
        <dbReference type="EMBL" id="RFC68105.1"/>
    </source>
</evidence>
<keyword evidence="1" id="KW-1133">Transmembrane helix</keyword>